<dbReference type="FunFam" id="2.20.28.10:FF:000003">
    <property type="entry name" value="DNA helicase"/>
    <property type="match status" value="1"/>
</dbReference>
<organism evidence="17 18">
    <name type="scientific">Bathycoccus prasinos</name>
    <dbReference type="NCBI Taxonomy" id="41875"/>
    <lineage>
        <taxon>Eukaryota</taxon>
        <taxon>Viridiplantae</taxon>
        <taxon>Chlorophyta</taxon>
        <taxon>Mamiellophyceae</taxon>
        <taxon>Mamiellales</taxon>
        <taxon>Bathycoccaceae</taxon>
        <taxon>Bathycoccus</taxon>
    </lineage>
</organism>
<dbReference type="InterPro" id="IPR012340">
    <property type="entry name" value="NA-bd_OB-fold"/>
</dbReference>
<dbReference type="GO" id="GO:0005524">
    <property type="term" value="F:ATP binding"/>
    <property type="evidence" value="ECO:0007669"/>
    <property type="project" value="UniProtKB-UniRule"/>
</dbReference>
<keyword evidence="7 13" id="KW-0067">ATP-binding</keyword>
<reference evidence="17 18" key="1">
    <citation type="submission" date="2011-10" db="EMBL/GenBank/DDBJ databases">
        <authorList>
            <person name="Genoscope - CEA"/>
        </authorList>
    </citation>
    <scope>NUCLEOTIDE SEQUENCE [LARGE SCALE GENOMIC DNA]</scope>
    <source>
        <strain evidence="17 18">RCC 1105</strain>
    </source>
</reference>
<proteinExistence type="inferred from homology"/>
<dbReference type="InterPro" id="IPR018525">
    <property type="entry name" value="MCM_CS"/>
</dbReference>
<evidence type="ECO:0000256" key="11">
    <source>
        <dbReference type="ARBA" id="ARBA00047995"/>
    </source>
</evidence>
<feature type="compositionally biased region" description="Basic and acidic residues" evidence="15">
    <location>
        <begin position="735"/>
        <end position="756"/>
    </location>
</feature>
<evidence type="ECO:0000256" key="2">
    <source>
        <dbReference type="ARBA" id="ARBA00008010"/>
    </source>
</evidence>
<comment type="function">
    <text evidence="14">Acts as component of the MCM2-7 complex (MCM complex) which is the replicative helicase essential for 'once per cell cycle' DNA replication initiation and elongation in eukaryotic cells. The active ATPase sites in the MCM2-7 ring are formed through the interaction surfaces of two neighboring subunits such that a critical structure of a conserved arginine finger motif is provided in trans relative to the ATP-binding site of the Walker A box of the adjacent subunit. The six ATPase active sites, however, are likely to contribute differentially to the complex helicase activity.</text>
</comment>
<dbReference type="InterPro" id="IPR033762">
    <property type="entry name" value="MCM_OB"/>
</dbReference>
<dbReference type="InterPro" id="IPR041562">
    <property type="entry name" value="MCM_lid"/>
</dbReference>
<evidence type="ECO:0000256" key="10">
    <source>
        <dbReference type="ARBA" id="ARBA00023306"/>
    </source>
</evidence>
<dbReference type="InterPro" id="IPR008049">
    <property type="entry name" value="MCM6"/>
</dbReference>
<keyword evidence="5 14" id="KW-0378">Hydrolase</keyword>
<dbReference type="Pfam" id="PF17207">
    <property type="entry name" value="MCM_OB"/>
    <property type="match status" value="1"/>
</dbReference>
<gene>
    <name evidence="17" type="ORF">Bathy01g02600</name>
</gene>
<evidence type="ECO:0000256" key="9">
    <source>
        <dbReference type="ARBA" id="ARBA00023242"/>
    </source>
</evidence>
<dbReference type="GO" id="GO:0016887">
    <property type="term" value="F:ATP hydrolysis activity"/>
    <property type="evidence" value="ECO:0007669"/>
    <property type="project" value="RHEA"/>
</dbReference>
<dbReference type="GO" id="GO:0000727">
    <property type="term" value="P:double-strand break repair via break-induced replication"/>
    <property type="evidence" value="ECO:0007669"/>
    <property type="project" value="TreeGrafter"/>
</dbReference>
<dbReference type="GeneID" id="19017995"/>
<name>K8E9B6_9CHLO</name>
<dbReference type="Pfam" id="PF14551">
    <property type="entry name" value="MCM_N"/>
    <property type="match status" value="1"/>
</dbReference>
<dbReference type="GO" id="GO:1990518">
    <property type="term" value="F:single-stranded 3'-5' DNA helicase activity"/>
    <property type="evidence" value="ECO:0007669"/>
    <property type="project" value="TreeGrafter"/>
</dbReference>
<dbReference type="GO" id="GO:0006270">
    <property type="term" value="P:DNA replication initiation"/>
    <property type="evidence" value="ECO:0007669"/>
    <property type="project" value="UniProtKB-UniRule"/>
</dbReference>
<dbReference type="InterPro" id="IPR001208">
    <property type="entry name" value="MCM_dom"/>
</dbReference>
<dbReference type="Pfam" id="PF17855">
    <property type="entry name" value="MCM_lid"/>
    <property type="match status" value="1"/>
</dbReference>
<dbReference type="Gene3D" id="3.40.50.300">
    <property type="entry name" value="P-loop containing nucleotide triphosphate hydrolases"/>
    <property type="match status" value="1"/>
</dbReference>
<accession>K8E9B6</accession>
<comment type="function">
    <text evidence="12">Probable component of the MCM2-7 complex (MCM complex) that may function as a DNA helicase and which is essential to undergo a single round of replication initiation and elongation per cell cycle in eukaryotic cells.</text>
</comment>
<dbReference type="GO" id="GO:0000347">
    <property type="term" value="C:THO complex"/>
    <property type="evidence" value="ECO:0007669"/>
    <property type="project" value="UniProtKB-ARBA"/>
</dbReference>
<keyword evidence="18" id="KW-1185">Reference proteome</keyword>
<comment type="subcellular location">
    <subcellularLocation>
        <location evidence="1 14">Nucleus</location>
    </subcellularLocation>
</comment>
<dbReference type="PRINTS" id="PR01657">
    <property type="entry name" value="MCMFAMILY"/>
</dbReference>
<dbReference type="FunFam" id="3.40.50.300:FF:000115">
    <property type="entry name" value="DNA helicase"/>
    <property type="match status" value="1"/>
</dbReference>
<dbReference type="KEGG" id="bpg:Bathy01g02600"/>
<dbReference type="EMBL" id="FO082278">
    <property type="protein sequence ID" value="CCO14297.1"/>
    <property type="molecule type" value="Genomic_DNA"/>
</dbReference>
<dbReference type="Gene3D" id="2.40.50.140">
    <property type="entry name" value="Nucleic acid-binding proteins"/>
    <property type="match status" value="1"/>
</dbReference>
<evidence type="ECO:0000256" key="4">
    <source>
        <dbReference type="ARBA" id="ARBA00022741"/>
    </source>
</evidence>
<dbReference type="AlphaFoldDB" id="K8E9B6"/>
<keyword evidence="6 14" id="KW-0347">Helicase</keyword>
<dbReference type="InterPro" id="IPR031327">
    <property type="entry name" value="MCM"/>
</dbReference>
<dbReference type="SMART" id="SM00350">
    <property type="entry name" value="MCM"/>
    <property type="match status" value="1"/>
</dbReference>
<feature type="compositionally biased region" description="Basic and acidic residues" evidence="15">
    <location>
        <begin position="709"/>
        <end position="728"/>
    </location>
</feature>
<dbReference type="CDD" id="cd17757">
    <property type="entry name" value="MCM6"/>
    <property type="match status" value="1"/>
</dbReference>
<sequence>MSTNVQGSDIVYNTFLNFLNELFPVVNPETNELESRKIYVEQLYEMHETSSTTMHVNFHHLKNFDPDVATEAVEANFYTYEPFLRQAVKDFCREHVPEMVRWGASASNNQGAQEKDFWVSFSNLPGTKRLRDLKAEHVGQLASFSGVVTRTSEVRPELIIGKFMCGECGEVIPNVEQQCRYTEPTICLKQTCSNRKKFVLMKEGCTFIDWQRVRVQENADEVPAGSLPRSMDVILRHETVEMARAGDKAVFTGTLTVVPETAPANMAGDRTELGSSGKGSAAGTMSTGVGGLRDFGVRELFYRTCFVAHSVVNVAGPTAGGNENVSANTGVNIRGGDDEKEVVNSFTQEQLNDIERMSKDPKIYEKFVRSIAPTVHGHLDIKRAIALMLFGGVHKMTKQGGTNLRGDINVLVVGDPSCAKSQFLKYVTAFLPRAVYTSGKSSSAAGLTATVGKDMETGEYCIEAGALMLADNGICCIDEFDKMEVKDQVAIHEAMEQQTISISKAGINATLNARTSILAAANPLGGRYDKSKKLKHNLALPAPILSRFDLVHVMIDEPDDYRDHMLARHIVSLHRMKEKAIEVDFTLEQLQRYIRYSRCIKPQMTPEAQREIVDAYVKLRRGDAQPGSTTSYRITVRQLEALVRLSEALARLYCRAKILPKHVREARRLLSESIIAVEARDVTLEEDDDEIDEDADKGPILPSTMRASIAKEERKMENEREEVRRRSDAGLPAKTNREREDREEREELAWERRTDDTDAGVSGGCVGEDDDGMVRDNNAAPSSQQPAGVVASTQIIAQENIPPTAGKKPKKKITISSEKYQSVKKMIVNHIHAKEHDNPEQDTLGVKQRDIVEWYMEEFANNEADATETEDLTKELKLLKMIINKMINENTLIVIQEAPEPADEGDVPMLPDAGEGDVDAEETALALTEEQKKKPKKKKPDLMERILGLHPNYAHE</sequence>
<dbReference type="EC" id="3.6.4.12" evidence="14"/>
<protein>
    <recommendedName>
        <fullName evidence="14">DNA replication licensing factor MCM6</fullName>
        <ecNumber evidence="14">3.6.4.12</ecNumber>
    </recommendedName>
</protein>
<dbReference type="OrthoDB" id="1744952at2759"/>
<dbReference type="PANTHER" id="PTHR11630:SF43">
    <property type="entry name" value="DNA REPLICATION LICENSING FACTOR MCM6"/>
    <property type="match status" value="1"/>
</dbReference>
<dbReference type="Gene3D" id="2.20.28.10">
    <property type="match status" value="1"/>
</dbReference>
<evidence type="ECO:0000256" key="5">
    <source>
        <dbReference type="ARBA" id="ARBA00022801"/>
    </source>
</evidence>
<keyword evidence="9" id="KW-0539">Nucleus</keyword>
<feature type="domain" description="MCM C-terminal AAA(+) ATPase" evidence="16">
    <location>
        <begin position="363"/>
        <end position="570"/>
    </location>
</feature>
<dbReference type="InterPro" id="IPR041024">
    <property type="entry name" value="Mcm6_C"/>
</dbReference>
<evidence type="ECO:0000313" key="17">
    <source>
        <dbReference type="EMBL" id="CCO14297.1"/>
    </source>
</evidence>
<evidence type="ECO:0000256" key="1">
    <source>
        <dbReference type="ARBA" id="ARBA00004123"/>
    </source>
</evidence>
<dbReference type="GO" id="GO:0003697">
    <property type="term" value="F:single-stranded DNA binding"/>
    <property type="evidence" value="ECO:0007669"/>
    <property type="project" value="TreeGrafter"/>
</dbReference>
<keyword evidence="10 14" id="KW-0131">Cell cycle</keyword>
<keyword evidence="4 13" id="KW-0547">Nucleotide-binding</keyword>
<evidence type="ECO:0000256" key="6">
    <source>
        <dbReference type="ARBA" id="ARBA00022806"/>
    </source>
</evidence>
<dbReference type="Gene3D" id="1.20.58.870">
    <property type="match status" value="1"/>
</dbReference>
<evidence type="ECO:0000256" key="15">
    <source>
        <dbReference type="SAM" id="MobiDB-lite"/>
    </source>
</evidence>
<dbReference type="SUPFAM" id="SSF52540">
    <property type="entry name" value="P-loop containing nucleoside triphosphate hydrolases"/>
    <property type="match status" value="1"/>
</dbReference>
<dbReference type="SUPFAM" id="SSF50249">
    <property type="entry name" value="Nucleic acid-binding proteins"/>
    <property type="match status" value="1"/>
</dbReference>
<feature type="region of interest" description="Disordered" evidence="15">
    <location>
        <begin position="709"/>
        <end position="763"/>
    </location>
</feature>
<evidence type="ECO:0000313" key="18">
    <source>
        <dbReference type="Proteomes" id="UP000198341"/>
    </source>
</evidence>
<dbReference type="Proteomes" id="UP000198341">
    <property type="component" value="Chromosome 1"/>
</dbReference>
<dbReference type="InterPro" id="IPR027417">
    <property type="entry name" value="P-loop_NTPase"/>
</dbReference>
<dbReference type="GO" id="GO:0042555">
    <property type="term" value="C:MCM complex"/>
    <property type="evidence" value="ECO:0007669"/>
    <property type="project" value="UniProtKB-UniRule"/>
</dbReference>
<evidence type="ECO:0000256" key="8">
    <source>
        <dbReference type="ARBA" id="ARBA00023125"/>
    </source>
</evidence>
<evidence type="ECO:0000256" key="14">
    <source>
        <dbReference type="RuleBase" id="RU368064"/>
    </source>
</evidence>
<comment type="subunit">
    <text evidence="14">Component of the MCM2-7 complex.</text>
</comment>
<dbReference type="GO" id="GO:1902969">
    <property type="term" value="P:mitotic DNA replication"/>
    <property type="evidence" value="ECO:0007669"/>
    <property type="project" value="TreeGrafter"/>
</dbReference>
<feature type="region of interest" description="Disordered" evidence="15">
    <location>
        <begin position="902"/>
        <end position="956"/>
    </location>
</feature>
<evidence type="ECO:0000256" key="13">
    <source>
        <dbReference type="RuleBase" id="RU004070"/>
    </source>
</evidence>
<comment type="similarity">
    <text evidence="2 13">Belongs to the MCM family.</text>
</comment>
<dbReference type="Gene3D" id="3.30.1640.10">
    <property type="entry name" value="mini-chromosome maintenance (MCM) complex, chain A, domain 1"/>
    <property type="match status" value="1"/>
</dbReference>
<dbReference type="RefSeq" id="XP_007515418.1">
    <property type="nucleotide sequence ID" value="XM_007515356.1"/>
</dbReference>
<evidence type="ECO:0000256" key="7">
    <source>
        <dbReference type="ARBA" id="ARBA00022840"/>
    </source>
</evidence>
<dbReference type="STRING" id="41875.K8E9B6"/>
<evidence type="ECO:0000256" key="12">
    <source>
        <dbReference type="ARBA" id="ARBA00053280"/>
    </source>
</evidence>
<evidence type="ECO:0000256" key="3">
    <source>
        <dbReference type="ARBA" id="ARBA00022705"/>
    </source>
</evidence>
<dbReference type="InterPro" id="IPR027925">
    <property type="entry name" value="MCM_N"/>
</dbReference>
<dbReference type="Pfam" id="PF00493">
    <property type="entry name" value="MCM"/>
    <property type="match status" value="1"/>
</dbReference>
<dbReference type="PRINTS" id="PR01662">
    <property type="entry name" value="MCMPROTEIN6"/>
</dbReference>
<keyword evidence="3 14" id="KW-0235">DNA replication</keyword>
<dbReference type="PROSITE" id="PS00847">
    <property type="entry name" value="MCM_1"/>
    <property type="match status" value="1"/>
</dbReference>
<keyword evidence="8 13" id="KW-0238">DNA-binding</keyword>
<dbReference type="eggNOG" id="KOG0480">
    <property type="taxonomic scope" value="Eukaryota"/>
</dbReference>
<dbReference type="PROSITE" id="PS50051">
    <property type="entry name" value="MCM_2"/>
    <property type="match status" value="1"/>
</dbReference>
<comment type="catalytic activity">
    <reaction evidence="11 14">
        <text>ATP + H2O = ADP + phosphate + H(+)</text>
        <dbReference type="Rhea" id="RHEA:13065"/>
        <dbReference type="ChEBI" id="CHEBI:15377"/>
        <dbReference type="ChEBI" id="CHEBI:15378"/>
        <dbReference type="ChEBI" id="CHEBI:30616"/>
        <dbReference type="ChEBI" id="CHEBI:43474"/>
        <dbReference type="ChEBI" id="CHEBI:456216"/>
        <dbReference type="EC" id="3.6.4.12"/>
    </reaction>
</comment>
<dbReference type="Pfam" id="PF18263">
    <property type="entry name" value="WHD_MCM6"/>
    <property type="match status" value="1"/>
</dbReference>
<evidence type="ECO:0000259" key="16">
    <source>
        <dbReference type="PROSITE" id="PS50051"/>
    </source>
</evidence>
<dbReference type="PANTHER" id="PTHR11630">
    <property type="entry name" value="DNA REPLICATION LICENSING FACTOR MCM FAMILY MEMBER"/>
    <property type="match status" value="1"/>
</dbReference>